<dbReference type="Pfam" id="PF08241">
    <property type="entry name" value="Methyltransf_11"/>
    <property type="match status" value="1"/>
</dbReference>
<sequence length="277" mass="28515">MANPQPLAALPFDAALRRRRHARAAPGFAAVDFLHQLMVEELRERVALVARNFTSVLDLGGPVPTWPGAVAASLSPVTGTAVVADEAALPFADASFDLVVSAGALTTVNDLPGALAGIRRVLQPDGLFVASFVGGMSLVELRACLLEAEAAISGGAGSHTAPMVEASAAAGLLGRAGFAMPVADVERLQLRYASLFGLLDDLTAMGARSVLAERRPLRRDVLMEAARRFAAMADGGKTAVTVEIIHVAGWAPGPGQPTPKAPGSATTSLAAALTRRV</sequence>
<name>A0A255YPF8_9SPHN</name>
<feature type="domain" description="Methyltransferase type 11" evidence="3">
    <location>
        <begin position="81"/>
        <end position="129"/>
    </location>
</feature>
<evidence type="ECO:0000313" key="5">
    <source>
        <dbReference type="Proteomes" id="UP000216991"/>
    </source>
</evidence>
<dbReference type="GO" id="GO:0032259">
    <property type="term" value="P:methylation"/>
    <property type="evidence" value="ECO:0007669"/>
    <property type="project" value="UniProtKB-KW"/>
</dbReference>
<organism evidence="4 5">
    <name type="scientific">Sandarakinorhabdus cyanobacteriorum</name>
    <dbReference type="NCBI Taxonomy" id="1981098"/>
    <lineage>
        <taxon>Bacteria</taxon>
        <taxon>Pseudomonadati</taxon>
        <taxon>Pseudomonadota</taxon>
        <taxon>Alphaproteobacteria</taxon>
        <taxon>Sphingomonadales</taxon>
        <taxon>Sphingosinicellaceae</taxon>
        <taxon>Sandarakinorhabdus</taxon>
    </lineage>
</organism>
<dbReference type="CDD" id="cd02440">
    <property type="entry name" value="AdoMet_MTases"/>
    <property type="match status" value="1"/>
</dbReference>
<dbReference type="Gene3D" id="3.40.50.150">
    <property type="entry name" value="Vaccinia Virus protein VP39"/>
    <property type="match status" value="1"/>
</dbReference>
<keyword evidence="5" id="KW-1185">Reference proteome</keyword>
<dbReference type="AlphaFoldDB" id="A0A255YPF8"/>
<keyword evidence="1" id="KW-0489">Methyltransferase</keyword>
<evidence type="ECO:0000256" key="1">
    <source>
        <dbReference type="ARBA" id="ARBA00022603"/>
    </source>
</evidence>
<dbReference type="Proteomes" id="UP000216991">
    <property type="component" value="Unassembled WGS sequence"/>
</dbReference>
<dbReference type="InterPro" id="IPR013216">
    <property type="entry name" value="Methyltransf_11"/>
</dbReference>
<dbReference type="InterPro" id="IPR050602">
    <property type="entry name" value="Malonyl-ACP_OMT"/>
</dbReference>
<dbReference type="GO" id="GO:0008757">
    <property type="term" value="F:S-adenosylmethionine-dependent methyltransferase activity"/>
    <property type="evidence" value="ECO:0007669"/>
    <property type="project" value="InterPro"/>
</dbReference>
<dbReference type="SUPFAM" id="SSF53335">
    <property type="entry name" value="S-adenosyl-L-methionine-dependent methyltransferases"/>
    <property type="match status" value="1"/>
</dbReference>
<accession>A0A255YPF8</accession>
<reference evidence="4 5" key="1">
    <citation type="submission" date="2017-07" db="EMBL/GenBank/DDBJ databases">
        <title>Sandarakinorhabdus cyanobacteriorum sp. nov., a novel bacterium isolated from cyanobacterial aggregates in a eutrophic lake.</title>
        <authorList>
            <person name="Cai H."/>
        </authorList>
    </citation>
    <scope>NUCLEOTIDE SEQUENCE [LARGE SCALE GENOMIC DNA]</scope>
    <source>
        <strain evidence="4 5">TH057</strain>
    </source>
</reference>
<keyword evidence="2" id="KW-0808">Transferase</keyword>
<protein>
    <recommendedName>
        <fullName evidence="3">Methyltransferase type 11 domain-containing protein</fullName>
    </recommendedName>
</protein>
<evidence type="ECO:0000256" key="2">
    <source>
        <dbReference type="ARBA" id="ARBA00022679"/>
    </source>
</evidence>
<evidence type="ECO:0000259" key="3">
    <source>
        <dbReference type="Pfam" id="PF08241"/>
    </source>
</evidence>
<dbReference type="EMBL" id="NOXT01000094">
    <property type="protein sequence ID" value="OYQ31089.1"/>
    <property type="molecule type" value="Genomic_DNA"/>
</dbReference>
<evidence type="ECO:0000313" key="4">
    <source>
        <dbReference type="EMBL" id="OYQ31089.1"/>
    </source>
</evidence>
<dbReference type="OrthoDB" id="9793723at2"/>
<dbReference type="RefSeq" id="WP_094473109.1">
    <property type="nucleotide sequence ID" value="NZ_NOXT01000094.1"/>
</dbReference>
<gene>
    <name evidence="4" type="ORF">CHU93_05365</name>
</gene>
<dbReference type="PANTHER" id="PTHR13090:SF1">
    <property type="entry name" value="ARGININE-HYDROXYLASE NDUFAF5, MITOCHONDRIAL"/>
    <property type="match status" value="1"/>
</dbReference>
<dbReference type="PANTHER" id="PTHR13090">
    <property type="entry name" value="ARGININE-HYDROXYLASE NDUFAF5, MITOCHONDRIAL"/>
    <property type="match status" value="1"/>
</dbReference>
<dbReference type="InterPro" id="IPR029063">
    <property type="entry name" value="SAM-dependent_MTases_sf"/>
</dbReference>
<comment type="caution">
    <text evidence="4">The sequence shown here is derived from an EMBL/GenBank/DDBJ whole genome shotgun (WGS) entry which is preliminary data.</text>
</comment>
<proteinExistence type="predicted"/>